<name>A0A1H3TR79_9RHOB</name>
<dbReference type="OrthoDB" id="7872359at2"/>
<evidence type="ECO:0000313" key="1">
    <source>
        <dbReference type="EMBL" id="SDZ52418.1"/>
    </source>
</evidence>
<organism evidence="1 2">
    <name type="scientific">Jannaschia faecimaris</name>
    <dbReference type="NCBI Taxonomy" id="1244108"/>
    <lineage>
        <taxon>Bacteria</taxon>
        <taxon>Pseudomonadati</taxon>
        <taxon>Pseudomonadota</taxon>
        <taxon>Alphaproteobacteria</taxon>
        <taxon>Rhodobacterales</taxon>
        <taxon>Roseobacteraceae</taxon>
        <taxon>Jannaschia</taxon>
    </lineage>
</organism>
<accession>A0A1H3TR79</accession>
<keyword evidence="2" id="KW-1185">Reference proteome</keyword>
<dbReference type="AlphaFoldDB" id="A0A1H3TR79"/>
<dbReference type="EMBL" id="FNPX01000019">
    <property type="protein sequence ID" value="SDZ52418.1"/>
    <property type="molecule type" value="Genomic_DNA"/>
</dbReference>
<dbReference type="STRING" id="1244108.SAMN05444004_11910"/>
<evidence type="ECO:0000313" key="2">
    <source>
        <dbReference type="Proteomes" id="UP000198914"/>
    </source>
</evidence>
<gene>
    <name evidence="1" type="ORF">SAMN05444004_11910</name>
</gene>
<protein>
    <submittedName>
        <fullName evidence="1">Uncharacterized protein</fullName>
    </submittedName>
</protein>
<dbReference type="Proteomes" id="UP000198914">
    <property type="component" value="Unassembled WGS sequence"/>
</dbReference>
<proteinExistence type="predicted"/>
<reference evidence="2" key="1">
    <citation type="submission" date="2016-10" db="EMBL/GenBank/DDBJ databases">
        <authorList>
            <person name="Varghese N."/>
            <person name="Submissions S."/>
        </authorList>
    </citation>
    <scope>NUCLEOTIDE SEQUENCE [LARGE SCALE GENOMIC DNA]</scope>
    <source>
        <strain evidence="2">DSM 100420</strain>
    </source>
</reference>
<dbReference type="RefSeq" id="WP_092647506.1">
    <property type="nucleotide sequence ID" value="NZ_FNPX01000019.1"/>
</dbReference>
<sequence length="99" mass="10537">MRFVFPILLLLPACDPGLPPAKTAMSATAQAQPFPQLLPLDMLLAEGSRPSRAAAAQQELQGRAARLTGARITPPVTGGLEARGQRLRERAAQLRAVDI</sequence>